<dbReference type="NCBIfam" id="TIGR00726">
    <property type="entry name" value="peptidoglycan editing factor PgeF"/>
    <property type="match status" value="1"/>
</dbReference>
<evidence type="ECO:0000256" key="7">
    <source>
        <dbReference type="ARBA" id="ARBA00022833"/>
    </source>
</evidence>
<evidence type="ECO:0000256" key="4">
    <source>
        <dbReference type="ARBA" id="ARBA00022679"/>
    </source>
</evidence>
<dbReference type="PANTHER" id="PTHR30616:SF2">
    <property type="entry name" value="PURINE NUCLEOSIDE PHOSPHORYLASE LACC1"/>
    <property type="match status" value="1"/>
</dbReference>
<evidence type="ECO:0000256" key="10">
    <source>
        <dbReference type="ARBA" id="ARBA00049893"/>
    </source>
</evidence>
<dbReference type="InterPro" id="IPR038371">
    <property type="entry name" value="Cu_polyphenol_OxRdtase_sf"/>
</dbReference>
<reference evidence="12" key="2">
    <citation type="journal article" date="2021" name="PeerJ">
        <title>Extensive microbial diversity within the chicken gut microbiome revealed by metagenomics and culture.</title>
        <authorList>
            <person name="Gilroy R."/>
            <person name="Ravi A."/>
            <person name="Getino M."/>
            <person name="Pursley I."/>
            <person name="Horton D.L."/>
            <person name="Alikhan N.F."/>
            <person name="Baker D."/>
            <person name="Gharbi K."/>
            <person name="Hall N."/>
            <person name="Watson M."/>
            <person name="Adriaenssens E.M."/>
            <person name="Foster-Nyarko E."/>
            <person name="Jarju S."/>
            <person name="Secka A."/>
            <person name="Antonio M."/>
            <person name="Oren A."/>
            <person name="Chaudhuri R.R."/>
            <person name="La Ragione R."/>
            <person name="Hildebrand F."/>
            <person name="Pallen M.J."/>
        </authorList>
    </citation>
    <scope>NUCLEOTIDE SEQUENCE</scope>
    <source>
        <strain evidence="12">CHK188-20938</strain>
    </source>
</reference>
<dbReference type="PANTHER" id="PTHR30616">
    <property type="entry name" value="UNCHARACTERIZED PROTEIN YFIH"/>
    <property type="match status" value="1"/>
</dbReference>
<comment type="function">
    <text evidence="2">Purine nucleoside enzyme that catalyzes the phosphorolysis of adenosine and inosine nucleosides, yielding D-ribose 1-phosphate and the respective free bases, adenine and hypoxanthine. Also catalyzes the phosphorolysis of S-methyl-5'-thioadenosine into adenine and S-methyl-5-thio-alpha-D-ribose 1-phosphate. Also has adenosine deaminase activity.</text>
</comment>
<dbReference type="AlphaFoldDB" id="A0A9D1P2Z2"/>
<dbReference type="Pfam" id="PF02578">
    <property type="entry name" value="Cu-oxidase_4"/>
    <property type="match status" value="1"/>
</dbReference>
<comment type="catalytic activity">
    <reaction evidence="8">
        <text>adenosine + H2O + H(+) = inosine + NH4(+)</text>
        <dbReference type="Rhea" id="RHEA:24408"/>
        <dbReference type="ChEBI" id="CHEBI:15377"/>
        <dbReference type="ChEBI" id="CHEBI:15378"/>
        <dbReference type="ChEBI" id="CHEBI:16335"/>
        <dbReference type="ChEBI" id="CHEBI:17596"/>
        <dbReference type="ChEBI" id="CHEBI:28938"/>
        <dbReference type="EC" id="3.5.4.4"/>
    </reaction>
    <physiologicalReaction direction="left-to-right" evidence="8">
        <dbReference type="Rhea" id="RHEA:24409"/>
    </physiologicalReaction>
</comment>
<evidence type="ECO:0000256" key="6">
    <source>
        <dbReference type="ARBA" id="ARBA00022801"/>
    </source>
</evidence>
<sequence>MEIRWKTESGPRPVIREKNGVVWLSFPLLEQTGMVVQGFTTRLGGVSRGIFSSMNLSFTRGDEEEAVRENFRRAGAAMGFSVESIVTSDQTHTNHVRRVSGKDCGSGILRPRNYSQIDGLLTDEPGVTLATFYADCVPLFFVDPVHHAIALSHSGWRGTVQRIGRVTVEKMKQEFGSRPEDLVTAIGPSICQDCYEVGEDVAEAFYEEFGRDADRTLLYEKGGGKYLLNLWEANRRVLTEAGVPGEKIQMPCICTCCNPEFLFSHRASHGKRGNLGAFLMLKRP</sequence>
<comment type="catalytic activity">
    <reaction evidence="9">
        <text>adenosine + phosphate = alpha-D-ribose 1-phosphate + adenine</text>
        <dbReference type="Rhea" id="RHEA:27642"/>
        <dbReference type="ChEBI" id="CHEBI:16335"/>
        <dbReference type="ChEBI" id="CHEBI:16708"/>
        <dbReference type="ChEBI" id="CHEBI:43474"/>
        <dbReference type="ChEBI" id="CHEBI:57720"/>
        <dbReference type="EC" id="2.4.2.1"/>
    </reaction>
    <physiologicalReaction direction="left-to-right" evidence="9">
        <dbReference type="Rhea" id="RHEA:27643"/>
    </physiologicalReaction>
</comment>
<keyword evidence="5" id="KW-0479">Metal-binding</keyword>
<evidence type="ECO:0000256" key="11">
    <source>
        <dbReference type="RuleBase" id="RU361274"/>
    </source>
</evidence>
<dbReference type="Proteomes" id="UP000824169">
    <property type="component" value="Unassembled WGS sequence"/>
</dbReference>
<proteinExistence type="inferred from homology"/>
<evidence type="ECO:0000313" key="13">
    <source>
        <dbReference type="Proteomes" id="UP000824169"/>
    </source>
</evidence>
<reference evidence="12" key="1">
    <citation type="submission" date="2020-10" db="EMBL/GenBank/DDBJ databases">
        <authorList>
            <person name="Gilroy R."/>
        </authorList>
    </citation>
    <scope>NUCLEOTIDE SEQUENCE</scope>
    <source>
        <strain evidence="12">CHK188-20938</strain>
    </source>
</reference>
<comment type="caution">
    <text evidence="12">The sequence shown here is derived from an EMBL/GenBank/DDBJ whole genome shotgun (WGS) entry which is preliminary data.</text>
</comment>
<gene>
    <name evidence="12" type="primary">pgeF</name>
    <name evidence="12" type="ORF">IAB71_02890</name>
</gene>
<dbReference type="SUPFAM" id="SSF64438">
    <property type="entry name" value="CNF1/YfiH-like putative cysteine hydrolases"/>
    <property type="match status" value="1"/>
</dbReference>
<evidence type="ECO:0000256" key="2">
    <source>
        <dbReference type="ARBA" id="ARBA00003215"/>
    </source>
</evidence>
<protein>
    <recommendedName>
        <fullName evidence="11">Purine nucleoside phosphorylase</fullName>
    </recommendedName>
</protein>
<keyword evidence="7" id="KW-0862">Zinc</keyword>
<organism evidence="12 13">
    <name type="scientific">Candidatus Scatomonas pullistercoris</name>
    <dbReference type="NCBI Taxonomy" id="2840920"/>
    <lineage>
        <taxon>Bacteria</taxon>
        <taxon>Bacillati</taxon>
        <taxon>Bacillota</taxon>
        <taxon>Clostridia</taxon>
        <taxon>Lachnospirales</taxon>
        <taxon>Lachnospiraceae</taxon>
        <taxon>Lachnospiraceae incertae sedis</taxon>
        <taxon>Candidatus Scatomonas</taxon>
    </lineage>
</organism>
<evidence type="ECO:0000256" key="9">
    <source>
        <dbReference type="ARBA" id="ARBA00048968"/>
    </source>
</evidence>
<keyword evidence="6" id="KW-0378">Hydrolase</keyword>
<dbReference type="CDD" id="cd16833">
    <property type="entry name" value="YfiH"/>
    <property type="match status" value="1"/>
</dbReference>
<evidence type="ECO:0000313" key="12">
    <source>
        <dbReference type="EMBL" id="HIV24724.1"/>
    </source>
</evidence>
<dbReference type="GO" id="GO:0005507">
    <property type="term" value="F:copper ion binding"/>
    <property type="evidence" value="ECO:0007669"/>
    <property type="project" value="TreeGrafter"/>
</dbReference>
<evidence type="ECO:0000256" key="3">
    <source>
        <dbReference type="ARBA" id="ARBA00007353"/>
    </source>
</evidence>
<dbReference type="InterPro" id="IPR003730">
    <property type="entry name" value="Cu_polyphenol_OxRdtase"/>
</dbReference>
<dbReference type="GO" id="GO:0017061">
    <property type="term" value="F:S-methyl-5-thioadenosine phosphorylase activity"/>
    <property type="evidence" value="ECO:0007669"/>
    <property type="project" value="UniProtKB-EC"/>
</dbReference>
<comment type="catalytic activity">
    <reaction evidence="10">
        <text>S-methyl-5'-thioadenosine + phosphate = 5-(methylsulfanyl)-alpha-D-ribose 1-phosphate + adenine</text>
        <dbReference type="Rhea" id="RHEA:11852"/>
        <dbReference type="ChEBI" id="CHEBI:16708"/>
        <dbReference type="ChEBI" id="CHEBI:17509"/>
        <dbReference type="ChEBI" id="CHEBI:43474"/>
        <dbReference type="ChEBI" id="CHEBI:58533"/>
        <dbReference type="EC" id="2.4.2.28"/>
    </reaction>
    <physiologicalReaction direction="left-to-right" evidence="10">
        <dbReference type="Rhea" id="RHEA:11853"/>
    </physiologicalReaction>
</comment>
<dbReference type="Gene3D" id="3.60.140.10">
    <property type="entry name" value="CNF1/YfiH-like putative cysteine hydrolases"/>
    <property type="match status" value="1"/>
</dbReference>
<comment type="catalytic activity">
    <reaction evidence="1">
        <text>inosine + phosphate = alpha-D-ribose 1-phosphate + hypoxanthine</text>
        <dbReference type="Rhea" id="RHEA:27646"/>
        <dbReference type="ChEBI" id="CHEBI:17368"/>
        <dbReference type="ChEBI" id="CHEBI:17596"/>
        <dbReference type="ChEBI" id="CHEBI:43474"/>
        <dbReference type="ChEBI" id="CHEBI:57720"/>
        <dbReference type="EC" id="2.4.2.1"/>
    </reaction>
    <physiologicalReaction direction="left-to-right" evidence="1">
        <dbReference type="Rhea" id="RHEA:27647"/>
    </physiologicalReaction>
</comment>
<evidence type="ECO:0000256" key="5">
    <source>
        <dbReference type="ARBA" id="ARBA00022723"/>
    </source>
</evidence>
<dbReference type="EMBL" id="DVOO01000009">
    <property type="protein sequence ID" value="HIV24724.1"/>
    <property type="molecule type" value="Genomic_DNA"/>
</dbReference>
<dbReference type="GO" id="GO:0016787">
    <property type="term" value="F:hydrolase activity"/>
    <property type="evidence" value="ECO:0007669"/>
    <property type="project" value="UniProtKB-KW"/>
</dbReference>
<keyword evidence="4" id="KW-0808">Transferase</keyword>
<name>A0A9D1P2Z2_9FIRM</name>
<comment type="similarity">
    <text evidence="3 11">Belongs to the purine nucleoside phosphorylase YfiH/LACC1 family.</text>
</comment>
<accession>A0A9D1P2Z2</accession>
<evidence type="ECO:0000256" key="8">
    <source>
        <dbReference type="ARBA" id="ARBA00047989"/>
    </source>
</evidence>
<dbReference type="InterPro" id="IPR011324">
    <property type="entry name" value="Cytotoxic_necrot_fac-like_cat"/>
</dbReference>
<evidence type="ECO:0000256" key="1">
    <source>
        <dbReference type="ARBA" id="ARBA00000553"/>
    </source>
</evidence>